<evidence type="ECO:0000313" key="3">
    <source>
        <dbReference type="Proteomes" id="UP000503129"/>
    </source>
</evidence>
<dbReference type="Proteomes" id="UP000503129">
    <property type="component" value="Chromosome"/>
</dbReference>
<name>A0A856MFN8_9CYAN</name>
<evidence type="ECO:0000256" key="1">
    <source>
        <dbReference type="SAM" id="SignalP"/>
    </source>
</evidence>
<evidence type="ECO:0008006" key="4">
    <source>
        <dbReference type="Google" id="ProtNLM"/>
    </source>
</evidence>
<keyword evidence="1" id="KW-0732">Signal</keyword>
<dbReference type="RefSeq" id="WP_172195217.1">
    <property type="nucleotide sequence ID" value="NZ_CAWOXK010000001.1"/>
</dbReference>
<dbReference type="KEGG" id="bsen:DP114_15165"/>
<evidence type="ECO:0000313" key="2">
    <source>
        <dbReference type="EMBL" id="QDL09060.1"/>
    </source>
</evidence>
<protein>
    <recommendedName>
        <fullName evidence="4">PEP-CTERM sorting domain-containing protein</fullName>
    </recommendedName>
</protein>
<reference evidence="2 3" key="1">
    <citation type="submission" date="2018-06" db="EMBL/GenBank/DDBJ databases">
        <title>Comparative genomics of Brasilonema spp. strains.</title>
        <authorList>
            <person name="Alvarenga D.O."/>
            <person name="Fiore M.F."/>
            <person name="Varani A.M."/>
        </authorList>
    </citation>
    <scope>NUCLEOTIDE SEQUENCE [LARGE SCALE GENOMIC DNA]</scope>
    <source>
        <strain evidence="2 3">CENA114</strain>
    </source>
</reference>
<proteinExistence type="predicted"/>
<gene>
    <name evidence="2" type="ORF">DP114_15165</name>
</gene>
<accession>A0A856MFN8</accession>
<feature type="signal peptide" evidence="1">
    <location>
        <begin position="1"/>
        <end position="28"/>
    </location>
</feature>
<dbReference type="EMBL" id="CP030118">
    <property type="protein sequence ID" value="QDL09060.1"/>
    <property type="molecule type" value="Genomic_DNA"/>
</dbReference>
<organism evidence="2 3">
    <name type="scientific">Brasilonema sennae CENA114</name>
    <dbReference type="NCBI Taxonomy" id="415709"/>
    <lineage>
        <taxon>Bacteria</taxon>
        <taxon>Bacillati</taxon>
        <taxon>Cyanobacteriota</taxon>
        <taxon>Cyanophyceae</taxon>
        <taxon>Nostocales</taxon>
        <taxon>Scytonemataceae</taxon>
        <taxon>Brasilonema</taxon>
        <taxon>Bromeliae group (in: Brasilonema)</taxon>
    </lineage>
</organism>
<sequence>MIKKLAKIISAAALLTTVFSLVPQSALAQKFSGATNNSVARFSFDLNTSAPYTGGVFSGAIQNAIYDINGGTGTSSSPQDRRVFFQPGDLAISLETLSESELKNTSGTGLNDRTSSFQGKFGTTVVKYQATVEATLENDPQLSSGRRFLSFEFYAPYVEPFTNLTSLSVFNASNLTPFLNPQGQVEFPENIDYGNNPLDLSPRPTFRGFIFTPGSDDVTKVPEPAITASLLGFGIVSTALLHKRNKRLKASLSNGKRR</sequence>
<feature type="chain" id="PRO_5032510623" description="PEP-CTERM sorting domain-containing protein" evidence="1">
    <location>
        <begin position="29"/>
        <end position="258"/>
    </location>
</feature>
<keyword evidence="3" id="KW-1185">Reference proteome</keyword>
<dbReference type="AlphaFoldDB" id="A0A856MFN8"/>